<evidence type="ECO:0000313" key="3">
    <source>
        <dbReference type="EMBL" id="BDI12837.1"/>
    </source>
</evidence>
<evidence type="ECO:0000259" key="2">
    <source>
        <dbReference type="Pfam" id="PF14528"/>
    </source>
</evidence>
<dbReference type="PANTHER" id="PTHR37520:SF1">
    <property type="entry name" value="INTRON-ENCODED DNA ENDONUCLEASE AI2A-RELATED"/>
    <property type="match status" value="1"/>
</dbReference>
<dbReference type="GO" id="GO:0004519">
    <property type="term" value="F:endonuclease activity"/>
    <property type="evidence" value="ECO:0007669"/>
    <property type="project" value="InterPro"/>
</dbReference>
<protein>
    <recommendedName>
        <fullName evidence="2">Homing endonuclease LAGLIDADG domain-containing protein</fullName>
    </recommendedName>
</protein>
<dbReference type="InterPro" id="IPR027434">
    <property type="entry name" value="Homing_endonucl"/>
</dbReference>
<comment type="function">
    <text evidence="1">Mitochondrial DNA endonuclease involved in intron homing.</text>
</comment>
<name>A0A9N7KZ69_9APHY</name>
<accession>A0A9N7KZ69</accession>
<evidence type="ECO:0000313" key="4">
    <source>
        <dbReference type="Proteomes" id="UP000703269"/>
    </source>
</evidence>
<sequence length="116" mass="13440">MESRDIACLYKMKQRYGGYVKATSHAKAVRFRWHHMAGIKLVIKDVNSLIQNPVRYAQFKKVCSLYSIETISPIPLTYNSAYLSGLFDTDGSVYYNKKSMQVFITVFAQHKKVENY</sequence>
<dbReference type="AlphaFoldDB" id="A0A9N7KZ69"/>
<dbReference type="Pfam" id="PF14528">
    <property type="entry name" value="LAGLIDADG_3"/>
    <property type="match status" value="1"/>
</dbReference>
<evidence type="ECO:0000256" key="1">
    <source>
        <dbReference type="ARBA" id="ARBA00002670"/>
    </source>
</evidence>
<dbReference type="EMBL" id="LC707859">
    <property type="protein sequence ID" value="BDI12837.1"/>
    <property type="molecule type" value="Genomic_DNA"/>
</dbReference>
<feature type="domain" description="Homing endonuclease LAGLIDADG" evidence="2">
    <location>
        <begin position="79"/>
        <end position="105"/>
    </location>
</feature>
<organism evidence="3 4">
    <name type="scientific">Phanerochaete sordida</name>
    <dbReference type="NCBI Taxonomy" id="48140"/>
    <lineage>
        <taxon>Eukaryota</taxon>
        <taxon>Fungi</taxon>
        <taxon>Dikarya</taxon>
        <taxon>Basidiomycota</taxon>
        <taxon>Agaricomycotina</taxon>
        <taxon>Agaricomycetes</taxon>
        <taxon>Polyporales</taxon>
        <taxon>Phanerochaetaceae</taxon>
        <taxon>Phanerochaete</taxon>
    </lineage>
</organism>
<proteinExistence type="predicted"/>
<keyword evidence="4" id="KW-1185">Reference proteome</keyword>
<reference evidence="3" key="1">
    <citation type="submission" date="2022-04" db="EMBL/GenBank/DDBJ databases">
        <title>The complete mitochondrial genome of the white-rot fungus Phanerochaete sordida YK-624.</title>
        <authorList>
            <person name="Mori T."/>
            <person name="Dohra H."/>
            <person name="Hirai H."/>
            <person name="Kawagishi H."/>
        </authorList>
    </citation>
    <scope>NUCLEOTIDE SEQUENCE</scope>
    <source>
        <strain evidence="3">YK-624</strain>
    </source>
</reference>
<keyword evidence="3" id="KW-0496">Mitochondrion</keyword>
<dbReference type="SUPFAM" id="SSF55608">
    <property type="entry name" value="Homing endonucleases"/>
    <property type="match status" value="1"/>
</dbReference>
<dbReference type="InterPro" id="IPR004860">
    <property type="entry name" value="LAGLIDADG_dom"/>
</dbReference>
<geneLocation type="mitochondrion" evidence="3"/>
<dbReference type="Proteomes" id="UP000703269">
    <property type="component" value="Mitochondrion MT"/>
</dbReference>
<dbReference type="PANTHER" id="PTHR37520">
    <property type="entry name" value="INTRON-ENCODED DNA ENDONUCLEASE AI2A-RELATED"/>
    <property type="match status" value="1"/>
</dbReference>